<evidence type="ECO:0000256" key="2">
    <source>
        <dbReference type="ARBA" id="ARBA00022448"/>
    </source>
</evidence>
<dbReference type="Proteomes" id="UP000632339">
    <property type="component" value="Unassembled WGS sequence"/>
</dbReference>
<evidence type="ECO:0000256" key="4">
    <source>
        <dbReference type="ARBA" id="ARBA00022692"/>
    </source>
</evidence>
<evidence type="ECO:0000256" key="9">
    <source>
        <dbReference type="RuleBase" id="RU003357"/>
    </source>
</evidence>
<dbReference type="SUPFAM" id="SSF56935">
    <property type="entry name" value="Porins"/>
    <property type="match status" value="1"/>
</dbReference>
<dbReference type="NCBIfam" id="TIGR04057">
    <property type="entry name" value="SusC_RagA_signa"/>
    <property type="match status" value="1"/>
</dbReference>
<evidence type="ECO:0000313" key="13">
    <source>
        <dbReference type="EMBL" id="GGM78740.1"/>
    </source>
</evidence>
<dbReference type="Gene3D" id="2.170.130.10">
    <property type="entry name" value="TonB-dependent receptor, plug domain"/>
    <property type="match status" value="1"/>
</dbReference>
<feature type="domain" description="TonB-dependent receptor-like beta-barrel" evidence="11">
    <location>
        <begin position="462"/>
        <end position="986"/>
    </location>
</feature>
<dbReference type="Gene3D" id="2.60.40.1120">
    <property type="entry name" value="Carboxypeptidase-like, regulatory domain"/>
    <property type="match status" value="1"/>
</dbReference>
<accession>A0ABQ2HG34</accession>
<organism evidence="13 14">
    <name type="scientific">Dyadobacter beijingensis</name>
    <dbReference type="NCBI Taxonomy" id="365489"/>
    <lineage>
        <taxon>Bacteria</taxon>
        <taxon>Pseudomonadati</taxon>
        <taxon>Bacteroidota</taxon>
        <taxon>Cytophagia</taxon>
        <taxon>Cytophagales</taxon>
        <taxon>Spirosomataceae</taxon>
        <taxon>Dyadobacter</taxon>
    </lineage>
</organism>
<dbReference type="InterPro" id="IPR023996">
    <property type="entry name" value="TonB-dep_OMP_SusC/RagA"/>
</dbReference>
<feature type="chain" id="PRO_5047204479" evidence="10">
    <location>
        <begin position="22"/>
        <end position="1034"/>
    </location>
</feature>
<keyword evidence="3 8" id="KW-1134">Transmembrane beta strand</keyword>
<dbReference type="InterPro" id="IPR039426">
    <property type="entry name" value="TonB-dep_rcpt-like"/>
</dbReference>
<keyword evidence="10" id="KW-0732">Signal</keyword>
<evidence type="ECO:0000259" key="11">
    <source>
        <dbReference type="Pfam" id="PF00593"/>
    </source>
</evidence>
<dbReference type="NCBIfam" id="TIGR04056">
    <property type="entry name" value="OMP_RagA_SusC"/>
    <property type="match status" value="1"/>
</dbReference>
<evidence type="ECO:0000256" key="7">
    <source>
        <dbReference type="ARBA" id="ARBA00023237"/>
    </source>
</evidence>
<evidence type="ECO:0000256" key="1">
    <source>
        <dbReference type="ARBA" id="ARBA00004571"/>
    </source>
</evidence>
<reference evidence="14" key="1">
    <citation type="journal article" date="2019" name="Int. J. Syst. Evol. Microbiol.">
        <title>The Global Catalogue of Microorganisms (GCM) 10K type strain sequencing project: providing services to taxonomists for standard genome sequencing and annotation.</title>
        <authorList>
            <consortium name="The Broad Institute Genomics Platform"/>
            <consortium name="The Broad Institute Genome Sequencing Center for Infectious Disease"/>
            <person name="Wu L."/>
            <person name="Ma J."/>
        </authorList>
    </citation>
    <scope>NUCLEOTIDE SEQUENCE [LARGE SCALE GENOMIC DNA]</scope>
    <source>
        <strain evidence="14">CGMCC 1.6375</strain>
    </source>
</reference>
<proteinExistence type="inferred from homology"/>
<dbReference type="InterPro" id="IPR036942">
    <property type="entry name" value="Beta-barrel_TonB_sf"/>
</dbReference>
<dbReference type="Gene3D" id="2.40.170.20">
    <property type="entry name" value="TonB-dependent receptor, beta-barrel domain"/>
    <property type="match status" value="1"/>
</dbReference>
<keyword evidence="4 8" id="KW-0812">Transmembrane</keyword>
<dbReference type="Pfam" id="PF13715">
    <property type="entry name" value="CarbopepD_reg_2"/>
    <property type="match status" value="1"/>
</dbReference>
<dbReference type="InterPro" id="IPR023997">
    <property type="entry name" value="TonB-dep_OMP_SusC/RagA_CS"/>
</dbReference>
<keyword evidence="6 8" id="KW-0472">Membrane</keyword>
<evidence type="ECO:0000259" key="12">
    <source>
        <dbReference type="Pfam" id="PF07715"/>
    </source>
</evidence>
<evidence type="ECO:0000256" key="6">
    <source>
        <dbReference type="ARBA" id="ARBA00023136"/>
    </source>
</evidence>
<evidence type="ECO:0000256" key="10">
    <source>
        <dbReference type="SAM" id="SignalP"/>
    </source>
</evidence>
<dbReference type="InterPro" id="IPR037066">
    <property type="entry name" value="Plug_dom_sf"/>
</dbReference>
<comment type="similarity">
    <text evidence="8 9">Belongs to the TonB-dependent receptor family.</text>
</comment>
<keyword evidence="5 9" id="KW-0798">TonB box</keyword>
<dbReference type="InterPro" id="IPR008969">
    <property type="entry name" value="CarboxyPept-like_regulatory"/>
</dbReference>
<dbReference type="EMBL" id="BMLI01000001">
    <property type="protein sequence ID" value="GGM78740.1"/>
    <property type="molecule type" value="Genomic_DNA"/>
</dbReference>
<feature type="domain" description="TonB-dependent receptor plug" evidence="12">
    <location>
        <begin position="116"/>
        <end position="234"/>
    </location>
</feature>
<evidence type="ECO:0000256" key="3">
    <source>
        <dbReference type="ARBA" id="ARBA00022452"/>
    </source>
</evidence>
<feature type="signal peptide" evidence="10">
    <location>
        <begin position="1"/>
        <end position="21"/>
    </location>
</feature>
<keyword evidence="14" id="KW-1185">Reference proteome</keyword>
<dbReference type="SUPFAM" id="SSF49464">
    <property type="entry name" value="Carboxypeptidase regulatory domain-like"/>
    <property type="match status" value="1"/>
</dbReference>
<comment type="subcellular location">
    <subcellularLocation>
        <location evidence="1 8">Cell outer membrane</location>
        <topology evidence="1 8">Multi-pass membrane protein</topology>
    </subcellularLocation>
</comment>
<dbReference type="InterPro" id="IPR012910">
    <property type="entry name" value="Plug_dom"/>
</dbReference>
<keyword evidence="2 8" id="KW-0813">Transport</keyword>
<evidence type="ECO:0000256" key="8">
    <source>
        <dbReference type="PROSITE-ProRule" id="PRU01360"/>
    </source>
</evidence>
<sequence length="1034" mass="112735">MNKFFPLMLLGWALLWLPAAAQGVRITGKVTTSEDASPLPGASIQLKGSNVGTQTDSEGAYAIDVPSSNSVLVFSFVGMVAQEIVVANQSEIDVKLVSDTRSLSEVVVTGYGSQIKRDLTGNIAQVKGTEIQNMPVASVDAAIQGRAAGVYVNSGTGKLGQAINVRVRGNSSISASSQPLYVVDGMPVTTADLSNNGGATNPLSDINSNDIESIEILKDASAGAIYGSRAANGVVLITTKRGKAGKTNVSVNYQLGSSEATRRVKFLNADEYVKFYTMAANNRDRIDGTDTQDPDSYTQYMLGEGGFLDYYSLGTYNTPQQQNYSWQDQAFRKGPMQQLDLQLNGGNEKTKFFLSGQYLDQTGTLVGNDLQRISGRMNLDHQANKWLQIGLSMGLARTINRRLPGDNAFSNPLQMAALTPLTPFTDPETGLPTGTPPGDVNVPLYFNPMIAINYAKFEATSFRNLTNAFAQINILPDLKFRSELGIDLLNQNEEGYYQSQNVRNVSTASSGLGNTYATFVTNYNTNNFFSYDKTLGSHNIGATLGMSYQQSQRKLSFVEGTQFPSDSYKKIASAATKSDGSTSETNFRFLSYFLRMNYKFADKYLLSASARIDGSSRFGVNSRYGFFPSVSLGWVLTEEGFLKNNNALSFLKLRGSYGSTGNSEIGDFPQLGLFSGDAGYAGSAGQRPSQIGNPDLKWETTRQADFGIDFGLFNNRISGEIDYYVKKTNGLLLEVNVPATSGFSVQFANVGKLENKGFEFVLNTQNTVGAFRWNTSFNIANNKNKVTDIQGQVIEGGIRSMSRVMEGQPVGVFYTVEYAGVDRANGNALFYKNTPNPDGSVDRSTVTNSGYNSATRVVAGNPNPKFVGGITNTFSYKGIDLSVFFNGVSGNKINFYGVGQYSSANGIYEDNQTADQLNAWTPENPDTDVPEARFYRGNGNQASSRYIFDGSYLRLRSLSLGYTLPSELVRRMKMDRIRLYVSALNLATFTNYKGWDPEVNTDDMSDKDLKFALGNDFYTAPQPRTLLVGINIGF</sequence>
<protein>
    <submittedName>
        <fullName evidence="13">SusC/RagA family TonB-linked outer membrane protein</fullName>
    </submittedName>
</protein>
<keyword evidence="7 8" id="KW-0998">Cell outer membrane</keyword>
<evidence type="ECO:0000256" key="5">
    <source>
        <dbReference type="ARBA" id="ARBA00023077"/>
    </source>
</evidence>
<name>A0ABQ2HG34_9BACT</name>
<dbReference type="Pfam" id="PF07715">
    <property type="entry name" value="Plug"/>
    <property type="match status" value="1"/>
</dbReference>
<gene>
    <name evidence="13" type="ORF">GCM10010967_08070</name>
</gene>
<comment type="caution">
    <text evidence="13">The sequence shown here is derived from an EMBL/GenBank/DDBJ whole genome shotgun (WGS) entry which is preliminary data.</text>
</comment>
<evidence type="ECO:0000313" key="14">
    <source>
        <dbReference type="Proteomes" id="UP000632339"/>
    </source>
</evidence>
<dbReference type="InterPro" id="IPR000531">
    <property type="entry name" value="Beta-barrel_TonB"/>
</dbReference>
<dbReference type="PROSITE" id="PS52016">
    <property type="entry name" value="TONB_DEPENDENT_REC_3"/>
    <property type="match status" value="1"/>
</dbReference>
<dbReference type="Pfam" id="PF00593">
    <property type="entry name" value="TonB_dep_Rec_b-barrel"/>
    <property type="match status" value="1"/>
</dbReference>
<dbReference type="RefSeq" id="WP_019942173.1">
    <property type="nucleotide sequence ID" value="NZ_BMLI01000001.1"/>
</dbReference>